<feature type="compositionally biased region" description="Basic and acidic residues" evidence="1">
    <location>
        <begin position="1"/>
        <end position="14"/>
    </location>
</feature>
<evidence type="ECO:0000313" key="2">
    <source>
        <dbReference type="EMBL" id="PTQ47707.1"/>
    </source>
</evidence>
<protein>
    <submittedName>
        <fullName evidence="2">Uncharacterized protein</fullName>
    </submittedName>
</protein>
<evidence type="ECO:0000256" key="1">
    <source>
        <dbReference type="SAM" id="MobiDB-lite"/>
    </source>
</evidence>
<dbReference type="EMBL" id="KZ772679">
    <property type="protein sequence ID" value="PTQ47707.1"/>
    <property type="molecule type" value="Genomic_DNA"/>
</dbReference>
<keyword evidence="3" id="KW-1185">Reference proteome</keyword>
<reference evidence="3" key="1">
    <citation type="journal article" date="2017" name="Cell">
        <title>Insights into land plant evolution garnered from the Marchantia polymorpha genome.</title>
        <authorList>
            <person name="Bowman J.L."/>
            <person name="Kohchi T."/>
            <person name="Yamato K.T."/>
            <person name="Jenkins J."/>
            <person name="Shu S."/>
            <person name="Ishizaki K."/>
            <person name="Yamaoka S."/>
            <person name="Nishihama R."/>
            <person name="Nakamura Y."/>
            <person name="Berger F."/>
            <person name="Adam C."/>
            <person name="Aki S.S."/>
            <person name="Althoff F."/>
            <person name="Araki T."/>
            <person name="Arteaga-Vazquez M.A."/>
            <person name="Balasubrmanian S."/>
            <person name="Barry K."/>
            <person name="Bauer D."/>
            <person name="Boehm C.R."/>
            <person name="Briginshaw L."/>
            <person name="Caballero-Perez J."/>
            <person name="Catarino B."/>
            <person name="Chen F."/>
            <person name="Chiyoda S."/>
            <person name="Chovatia M."/>
            <person name="Davies K.M."/>
            <person name="Delmans M."/>
            <person name="Demura T."/>
            <person name="Dierschke T."/>
            <person name="Dolan L."/>
            <person name="Dorantes-Acosta A.E."/>
            <person name="Eklund D.M."/>
            <person name="Florent S.N."/>
            <person name="Flores-Sandoval E."/>
            <person name="Fujiyama A."/>
            <person name="Fukuzawa H."/>
            <person name="Galik B."/>
            <person name="Grimanelli D."/>
            <person name="Grimwood J."/>
            <person name="Grossniklaus U."/>
            <person name="Hamada T."/>
            <person name="Haseloff J."/>
            <person name="Hetherington A.J."/>
            <person name="Higo A."/>
            <person name="Hirakawa Y."/>
            <person name="Hundley H.N."/>
            <person name="Ikeda Y."/>
            <person name="Inoue K."/>
            <person name="Inoue S.I."/>
            <person name="Ishida S."/>
            <person name="Jia Q."/>
            <person name="Kakita M."/>
            <person name="Kanazawa T."/>
            <person name="Kawai Y."/>
            <person name="Kawashima T."/>
            <person name="Kennedy M."/>
            <person name="Kinose K."/>
            <person name="Kinoshita T."/>
            <person name="Kohara Y."/>
            <person name="Koide E."/>
            <person name="Komatsu K."/>
            <person name="Kopischke S."/>
            <person name="Kubo M."/>
            <person name="Kyozuka J."/>
            <person name="Lagercrantz U."/>
            <person name="Lin S.S."/>
            <person name="Lindquist E."/>
            <person name="Lipzen A.M."/>
            <person name="Lu C.W."/>
            <person name="De Luna E."/>
            <person name="Martienssen R.A."/>
            <person name="Minamino N."/>
            <person name="Mizutani M."/>
            <person name="Mizutani M."/>
            <person name="Mochizuki N."/>
            <person name="Monte I."/>
            <person name="Mosher R."/>
            <person name="Nagasaki H."/>
            <person name="Nakagami H."/>
            <person name="Naramoto S."/>
            <person name="Nishitani K."/>
            <person name="Ohtani M."/>
            <person name="Okamoto T."/>
            <person name="Okumura M."/>
            <person name="Phillips J."/>
            <person name="Pollak B."/>
            <person name="Reinders A."/>
            <person name="Rovekamp M."/>
            <person name="Sano R."/>
            <person name="Sawa S."/>
            <person name="Schmid M.W."/>
            <person name="Shirakawa M."/>
            <person name="Solano R."/>
            <person name="Spunde A."/>
            <person name="Suetsugu N."/>
            <person name="Sugano S."/>
            <person name="Sugiyama A."/>
            <person name="Sun R."/>
            <person name="Suzuki Y."/>
            <person name="Takenaka M."/>
            <person name="Takezawa D."/>
            <person name="Tomogane H."/>
            <person name="Tsuzuki M."/>
            <person name="Ueda T."/>
            <person name="Umeda M."/>
            <person name="Ward J.M."/>
            <person name="Watanabe Y."/>
            <person name="Yazaki K."/>
            <person name="Yokoyama R."/>
            <person name="Yoshitake Y."/>
            <person name="Yotsui I."/>
            <person name="Zachgo S."/>
            <person name="Schmutz J."/>
        </authorList>
    </citation>
    <scope>NUCLEOTIDE SEQUENCE [LARGE SCALE GENOMIC DNA]</scope>
    <source>
        <strain evidence="3">Tak-1</strain>
    </source>
</reference>
<dbReference type="Gramene" id="Mp3g01200.1">
    <property type="protein sequence ID" value="Mp3g01200.1.cds1"/>
    <property type="gene ID" value="Mp3g01200"/>
</dbReference>
<feature type="region of interest" description="Disordered" evidence="1">
    <location>
        <begin position="1"/>
        <end position="60"/>
    </location>
</feature>
<organism evidence="2 3">
    <name type="scientific">Marchantia polymorpha</name>
    <name type="common">Common liverwort</name>
    <name type="synonym">Marchantia aquatica</name>
    <dbReference type="NCBI Taxonomy" id="3197"/>
    <lineage>
        <taxon>Eukaryota</taxon>
        <taxon>Viridiplantae</taxon>
        <taxon>Streptophyta</taxon>
        <taxon>Embryophyta</taxon>
        <taxon>Marchantiophyta</taxon>
        <taxon>Marchantiopsida</taxon>
        <taxon>Marchantiidae</taxon>
        <taxon>Marchantiales</taxon>
        <taxon>Marchantiaceae</taxon>
        <taxon>Marchantia</taxon>
    </lineage>
</organism>
<sequence>MSARGREGGREGGVRESSTLARPMLRGADERDSCETNQSLRPEVPWTMPVTTTTSADRGKMLKTRQTPWIQSACLSCNVLRLIIESSRNIITPQCAHSSCIVVFISQLSQSVKRQTGDILSHFGTAFLLEQDSMRPDLQQLPVWFCSEFWIEADICKDHSRARSC</sequence>
<name>A0A2R6XNM0_MARPO</name>
<gene>
    <name evidence="2" type="ORF">MARPO_0007s0114</name>
</gene>
<dbReference type="Proteomes" id="UP000244005">
    <property type="component" value="Unassembled WGS sequence"/>
</dbReference>
<evidence type="ECO:0000313" key="3">
    <source>
        <dbReference type="Proteomes" id="UP000244005"/>
    </source>
</evidence>
<dbReference type="AlphaFoldDB" id="A0A2R6XNM0"/>
<proteinExistence type="predicted"/>
<accession>A0A2R6XNM0</accession>